<dbReference type="AlphaFoldDB" id="A0A348G472"/>
<dbReference type="SUPFAM" id="SSF53335">
    <property type="entry name" value="S-adenosyl-L-methionine-dependent methyltransferases"/>
    <property type="match status" value="1"/>
</dbReference>
<dbReference type="InterPro" id="IPR024019">
    <property type="entry name" value="CHP04096"/>
</dbReference>
<dbReference type="NCBIfam" id="TIGR04096">
    <property type="entry name" value="dnd_rel_methyl"/>
    <property type="match status" value="1"/>
</dbReference>
<name>A0A348G472_9HYPH</name>
<gene>
    <name evidence="1" type="ORF">BLTE_30400</name>
</gene>
<organism evidence="1 2">
    <name type="scientific">Blastochloris tepida</name>
    <dbReference type="NCBI Taxonomy" id="2233851"/>
    <lineage>
        <taxon>Bacteria</taxon>
        <taxon>Pseudomonadati</taxon>
        <taxon>Pseudomonadota</taxon>
        <taxon>Alphaproteobacteria</taxon>
        <taxon>Hyphomicrobiales</taxon>
        <taxon>Blastochloridaceae</taxon>
        <taxon>Blastochloris</taxon>
    </lineage>
</organism>
<dbReference type="Proteomes" id="UP000266934">
    <property type="component" value="Chromosome"/>
</dbReference>
<reference evidence="1 2" key="1">
    <citation type="submission" date="2018-08" db="EMBL/GenBank/DDBJ databases">
        <title>Complete genome sequencing of Blastochloris tepida GI.</title>
        <authorList>
            <person name="Tsukatani Y."/>
            <person name="Mori H."/>
        </authorList>
    </citation>
    <scope>NUCLEOTIDE SEQUENCE [LARGE SCALE GENOMIC DNA]</scope>
    <source>
        <strain evidence="1 2">GI</strain>
    </source>
</reference>
<dbReference type="InterPro" id="IPR029063">
    <property type="entry name" value="SAM-dependent_MTases_sf"/>
</dbReference>
<proteinExistence type="predicted"/>
<dbReference type="EMBL" id="AP018907">
    <property type="protein sequence ID" value="BBF94355.1"/>
    <property type="molecule type" value="Genomic_DNA"/>
</dbReference>
<evidence type="ECO:0008006" key="3">
    <source>
        <dbReference type="Google" id="ProtNLM"/>
    </source>
</evidence>
<evidence type="ECO:0000313" key="2">
    <source>
        <dbReference type="Proteomes" id="UP000266934"/>
    </source>
</evidence>
<dbReference type="Gene3D" id="3.40.50.150">
    <property type="entry name" value="Vaccinia Virus protein VP39"/>
    <property type="match status" value="1"/>
</dbReference>
<protein>
    <recommendedName>
        <fullName evidence="3">DNA phosphorothioation-associated methyltransferase</fullName>
    </recommendedName>
</protein>
<accession>A0A348G472</accession>
<dbReference type="KEGG" id="blag:BLTE_30400"/>
<keyword evidence="2" id="KW-1185">Reference proteome</keyword>
<sequence length="690" mass="76595">MEERIPRRAERNEGGLNMASQRLLRTPSGKRVGGAVYLHSSAIDADSRTIVDQAVTLAGGFQWNVAKISRGAVSLLLYEDFDVVAFPALLASFKVDLRSGKTSETDYSRRPNPPILHRKELLLPEDDPRRPRFAALTRTAEEHGLFAEPSRIGTRRQWLDLLSLKGLRIEGQALVPQGAESVAVARHKTAITRRDLSQPMQLAIAHGVLPSGNSVFDYGCGLGDDVAALSAAGFEAFGWDPHHMPEGPRRPADLVNLGFVLNVVEDRHERTETLRAAWSFARRAMVVAVMVMGKGDLANLRPYRDGHLTSRGTFQKYFGQQELRDFIQDELGEAPLALGSGVFAVFRDKDLEQEVLFRRRSRVISRPIGMRPPERERPRTRAPQIDLPERIRPELEILWAAMLRQGRPLDAEEFPGTLRERLKAVRISSGRATDLCLSDLFDQEELAVSAAGRREDLLVRFAMLMFPGAPRYATLARSLQRDVKTFFGSHAAALEEARRLMFSAGKPDSMREGVDAAISAGLGAMRDEETFRFAVPVLDRLPPVVRLRVLCGGLLRGGVEGADFVDMKVAAPRLTFIQCLDASSRLPVILEKTRIDLGRTSTNVDRPDGIALYLKGRYLPVDAPDREEQMKFDSKLLAAGIVTPDGKGPRIAELHEFLRKRRDAQPRAVGETPCIEDFTCAPGSATNNHE</sequence>
<evidence type="ECO:0000313" key="1">
    <source>
        <dbReference type="EMBL" id="BBF94355.1"/>
    </source>
</evidence>